<evidence type="ECO:0000256" key="9">
    <source>
        <dbReference type="HAMAP-Rule" id="MF_01148"/>
    </source>
</evidence>
<dbReference type="OrthoDB" id="9804277at2"/>
<dbReference type="UniPathway" id="UPA00666"/>
<feature type="transmembrane region" description="Helical" evidence="9">
    <location>
        <begin position="49"/>
        <end position="67"/>
    </location>
</feature>
<keyword evidence="7 9" id="KW-0472">Membrane</keyword>
<dbReference type="EC" id="2.3.1.269" evidence="9"/>
<feature type="transmembrane region" description="Helical" evidence="9">
    <location>
        <begin position="87"/>
        <end position="108"/>
    </location>
</feature>
<keyword evidence="8 9" id="KW-0012">Acyltransferase</keyword>
<dbReference type="Pfam" id="PF00795">
    <property type="entry name" value="CN_hydrolase"/>
    <property type="match status" value="1"/>
</dbReference>
<dbReference type="RefSeq" id="WP_105247678.1">
    <property type="nucleotide sequence ID" value="NZ_PSZM01000046.1"/>
</dbReference>
<dbReference type="CDD" id="cd07571">
    <property type="entry name" value="ALP_N-acyl_transferase"/>
    <property type="match status" value="1"/>
</dbReference>
<evidence type="ECO:0000256" key="5">
    <source>
        <dbReference type="ARBA" id="ARBA00022692"/>
    </source>
</evidence>
<feature type="transmembrane region" description="Helical" evidence="9">
    <location>
        <begin position="115"/>
        <end position="135"/>
    </location>
</feature>
<dbReference type="InterPro" id="IPR045378">
    <property type="entry name" value="LNT_N"/>
</dbReference>
<dbReference type="GO" id="GO:0042158">
    <property type="term" value="P:lipoprotein biosynthetic process"/>
    <property type="evidence" value="ECO:0007669"/>
    <property type="project" value="UniProtKB-UniRule"/>
</dbReference>
<evidence type="ECO:0000256" key="2">
    <source>
        <dbReference type="ARBA" id="ARBA00010065"/>
    </source>
</evidence>
<keyword evidence="4 9" id="KW-0808">Transferase</keyword>
<keyword evidence="6 9" id="KW-1133">Transmembrane helix</keyword>
<evidence type="ECO:0000256" key="4">
    <source>
        <dbReference type="ARBA" id="ARBA00022679"/>
    </source>
</evidence>
<protein>
    <recommendedName>
        <fullName evidence="9">Apolipoprotein N-acyltransferase</fullName>
        <shortName evidence="9">ALP N-acyltransferase</shortName>
        <ecNumber evidence="9">2.3.1.269</ecNumber>
    </recommendedName>
</protein>
<dbReference type="InterPro" id="IPR003010">
    <property type="entry name" value="C-N_Hydrolase"/>
</dbReference>
<dbReference type="HAMAP" id="MF_01148">
    <property type="entry name" value="Lnt"/>
    <property type="match status" value="1"/>
</dbReference>
<dbReference type="Proteomes" id="UP000238042">
    <property type="component" value="Unassembled WGS sequence"/>
</dbReference>
<accession>A0A2S8A7H7</accession>
<dbReference type="SUPFAM" id="SSF56317">
    <property type="entry name" value="Carbon-nitrogen hydrolase"/>
    <property type="match status" value="1"/>
</dbReference>
<reference evidence="11 12" key="1">
    <citation type="submission" date="2018-02" db="EMBL/GenBank/DDBJ databases">
        <title>Genome sequences of Apibacter spp., gut symbionts of Asian honey bees.</title>
        <authorList>
            <person name="Kwong W.K."/>
            <person name="Steele M.I."/>
            <person name="Moran N.A."/>
        </authorList>
    </citation>
    <scope>NUCLEOTIDE SEQUENCE [LARGE SCALE GENOMIC DNA]</scope>
    <source>
        <strain evidence="12">wkB301</strain>
    </source>
</reference>
<comment type="similarity">
    <text evidence="2 9">Belongs to the CN hydrolase family. Apolipoprotein N-acyltransferase subfamily.</text>
</comment>
<evidence type="ECO:0000256" key="3">
    <source>
        <dbReference type="ARBA" id="ARBA00022475"/>
    </source>
</evidence>
<evidence type="ECO:0000256" key="7">
    <source>
        <dbReference type="ARBA" id="ARBA00023136"/>
    </source>
</evidence>
<dbReference type="Pfam" id="PF20154">
    <property type="entry name" value="LNT_N"/>
    <property type="match status" value="1"/>
</dbReference>
<dbReference type="InterPro" id="IPR036526">
    <property type="entry name" value="C-N_Hydrolase_sf"/>
</dbReference>
<dbReference type="InterPro" id="IPR004563">
    <property type="entry name" value="Apolipo_AcylTrfase"/>
</dbReference>
<keyword evidence="3 9" id="KW-1003">Cell membrane</keyword>
<comment type="catalytic activity">
    <reaction evidence="9">
        <text>N-terminal S-1,2-diacyl-sn-glyceryl-L-cysteinyl-[lipoprotein] + a glycerophospholipid = N-acyl-S-1,2-diacyl-sn-glyceryl-L-cysteinyl-[lipoprotein] + a 2-acyl-sn-glycero-3-phospholipid + H(+)</text>
        <dbReference type="Rhea" id="RHEA:48228"/>
        <dbReference type="Rhea" id="RHEA-COMP:14681"/>
        <dbReference type="Rhea" id="RHEA-COMP:14684"/>
        <dbReference type="ChEBI" id="CHEBI:15378"/>
        <dbReference type="ChEBI" id="CHEBI:136912"/>
        <dbReference type="ChEBI" id="CHEBI:140656"/>
        <dbReference type="ChEBI" id="CHEBI:140657"/>
        <dbReference type="ChEBI" id="CHEBI:140660"/>
        <dbReference type="EC" id="2.3.1.269"/>
    </reaction>
</comment>
<keyword evidence="5 9" id="KW-0812">Transmembrane</keyword>
<feature type="transmembrane region" description="Helical" evidence="9">
    <location>
        <begin position="515"/>
        <end position="533"/>
    </location>
</feature>
<evidence type="ECO:0000313" key="11">
    <source>
        <dbReference type="EMBL" id="PQL90523.1"/>
    </source>
</evidence>
<dbReference type="GO" id="GO:0016410">
    <property type="term" value="F:N-acyltransferase activity"/>
    <property type="evidence" value="ECO:0007669"/>
    <property type="project" value="UniProtKB-UniRule"/>
</dbReference>
<gene>
    <name evidence="9 11" type="primary">lnt</name>
    <name evidence="11" type="ORF">C4S77_11605</name>
</gene>
<dbReference type="PANTHER" id="PTHR38686:SF1">
    <property type="entry name" value="APOLIPOPROTEIN N-ACYLTRANSFERASE"/>
    <property type="match status" value="1"/>
</dbReference>
<dbReference type="AlphaFoldDB" id="A0A2S8A7H7"/>
<dbReference type="GO" id="GO:0005886">
    <property type="term" value="C:plasma membrane"/>
    <property type="evidence" value="ECO:0007669"/>
    <property type="project" value="UniProtKB-SubCell"/>
</dbReference>
<proteinExistence type="inferred from homology"/>
<sequence>MKRFIYSILSGILLALSWPTYGFPFLLFTAFVPLLLLEHEITQKKEKYSDWKVFGFTYISFLIWNYGATQWLHFSQNPDGSLSWIAFIFPLVVNSFLMSFTFTLFHFIKRKGGTWSGLIFFPVIWICFEKIHLNWELSWPWLNLGNAFANYPQSIQWYEATGTFGGTLWVLVVNEILFYYIRAYQVTGKRAYVWKLTFYCILLIGIPIAISLLIYQSYKEISKQKLEVVLAQPALDPYNDKYSQDGEQIVENLLSSIENDITPNTSFVVSPETAFPGRGFISINNLPNDPYIEQIKNWMRINNPNLSFVSGASLFKEYTTPKTSTARYIKEGNYWVDLYNSAIQIDLPDEVQYYNKSRLVVGVEHFPYSKILKPIVGNYMLDFGGTMESLGTQEHPTVFHHKKNEAKIAPIICYESIYGEYVGRFVRRGANVLFIMTNDSWWSDSQGHKQLLSYARLRAIETRRDIARSANSGISAFINQRGDIEKRLGYGVRGALKGEVNLNTKLTFYVKYGDWIARVSFIISGIIIAYVITKNIIEHMKIKKNAEKYKILKNKN</sequence>
<feature type="transmembrane region" description="Helical" evidence="9">
    <location>
        <begin position="12"/>
        <end position="37"/>
    </location>
</feature>
<comment type="caution">
    <text evidence="11">The sequence shown here is derived from an EMBL/GenBank/DDBJ whole genome shotgun (WGS) entry which is preliminary data.</text>
</comment>
<feature type="transmembrane region" description="Helical" evidence="9">
    <location>
        <begin position="155"/>
        <end position="180"/>
    </location>
</feature>
<feature type="transmembrane region" description="Helical" evidence="9">
    <location>
        <begin position="192"/>
        <end position="215"/>
    </location>
</feature>
<comment type="subcellular location">
    <subcellularLocation>
        <location evidence="1 9">Cell membrane</location>
        <topology evidence="1 9">Multi-pass membrane protein</topology>
    </subcellularLocation>
</comment>
<comment type="pathway">
    <text evidence="9">Protein modification; lipoprotein biosynthesis (N-acyl transfer).</text>
</comment>
<name>A0A2S8A7H7_9FLAO</name>
<dbReference type="EMBL" id="PSZM01000046">
    <property type="protein sequence ID" value="PQL90523.1"/>
    <property type="molecule type" value="Genomic_DNA"/>
</dbReference>
<feature type="domain" description="CN hydrolase" evidence="10">
    <location>
        <begin position="231"/>
        <end position="502"/>
    </location>
</feature>
<evidence type="ECO:0000256" key="6">
    <source>
        <dbReference type="ARBA" id="ARBA00022989"/>
    </source>
</evidence>
<evidence type="ECO:0000313" key="12">
    <source>
        <dbReference type="Proteomes" id="UP000238042"/>
    </source>
</evidence>
<keyword evidence="11" id="KW-0449">Lipoprotein</keyword>
<evidence type="ECO:0000256" key="1">
    <source>
        <dbReference type="ARBA" id="ARBA00004651"/>
    </source>
</evidence>
<organism evidence="11 12">
    <name type="scientific">Apibacter adventoris</name>
    <dbReference type="NCBI Taxonomy" id="1679466"/>
    <lineage>
        <taxon>Bacteria</taxon>
        <taxon>Pseudomonadati</taxon>
        <taxon>Bacteroidota</taxon>
        <taxon>Flavobacteriia</taxon>
        <taxon>Flavobacteriales</taxon>
        <taxon>Weeksellaceae</taxon>
        <taxon>Apibacter</taxon>
    </lineage>
</organism>
<keyword evidence="12" id="KW-1185">Reference proteome</keyword>
<dbReference type="NCBIfam" id="TIGR00546">
    <property type="entry name" value="lnt"/>
    <property type="match status" value="1"/>
</dbReference>
<evidence type="ECO:0000256" key="8">
    <source>
        <dbReference type="ARBA" id="ARBA00023315"/>
    </source>
</evidence>
<comment type="function">
    <text evidence="9">Catalyzes the phospholipid dependent N-acylation of the N-terminal cysteine of apolipoprotein, the last step in lipoprotein maturation.</text>
</comment>
<dbReference type="PROSITE" id="PS50263">
    <property type="entry name" value="CN_HYDROLASE"/>
    <property type="match status" value="1"/>
</dbReference>
<evidence type="ECO:0000259" key="10">
    <source>
        <dbReference type="PROSITE" id="PS50263"/>
    </source>
</evidence>
<dbReference type="PANTHER" id="PTHR38686">
    <property type="entry name" value="APOLIPOPROTEIN N-ACYLTRANSFERASE"/>
    <property type="match status" value="1"/>
</dbReference>
<dbReference type="Gene3D" id="3.60.110.10">
    <property type="entry name" value="Carbon-nitrogen hydrolase"/>
    <property type="match status" value="1"/>
</dbReference>